<dbReference type="InterPro" id="IPR017871">
    <property type="entry name" value="ABC_transporter-like_CS"/>
</dbReference>
<comment type="caution">
    <text evidence="6">The sequence shown here is derived from an EMBL/GenBank/DDBJ whole genome shotgun (WGS) entry which is preliminary data.</text>
</comment>
<evidence type="ECO:0000256" key="4">
    <source>
        <dbReference type="SAM" id="MobiDB-lite"/>
    </source>
</evidence>
<evidence type="ECO:0000256" key="1">
    <source>
        <dbReference type="ARBA" id="ARBA00022448"/>
    </source>
</evidence>
<protein>
    <submittedName>
        <fullName evidence="6">ABC transporter ATP-binding protein</fullName>
    </submittedName>
</protein>
<dbReference type="SUPFAM" id="SSF52540">
    <property type="entry name" value="P-loop containing nucleoside triphosphate hydrolases"/>
    <property type="match status" value="1"/>
</dbReference>
<dbReference type="Proteomes" id="UP000642107">
    <property type="component" value="Unassembled WGS sequence"/>
</dbReference>
<proteinExistence type="predicted"/>
<feature type="region of interest" description="Disordered" evidence="4">
    <location>
        <begin position="294"/>
        <end position="338"/>
    </location>
</feature>
<dbReference type="PROSITE" id="PS00211">
    <property type="entry name" value="ABC_TRANSPORTER_1"/>
    <property type="match status" value="1"/>
</dbReference>
<evidence type="ECO:0000256" key="3">
    <source>
        <dbReference type="ARBA" id="ARBA00022840"/>
    </source>
</evidence>
<reference evidence="6 7" key="1">
    <citation type="submission" date="2020-09" db="EMBL/GenBank/DDBJ databases">
        <title>Flavimobilis rhizosphaerae sp. nov., isolated from rhizosphere soil of Spartina alterniflora.</title>
        <authorList>
            <person name="Hanqin C."/>
        </authorList>
    </citation>
    <scope>NUCLEOTIDE SEQUENCE [LARGE SCALE GENOMIC DNA]</scope>
    <source>
        <strain evidence="6 7">GY 10621</strain>
    </source>
</reference>
<sequence length="338" mass="35983">MTAVWDEARTDETEPDILCRDLVRIFVTEGVEVQALQGLTLRVERGEVVALVGASGSGKSTLLSILSGLDRPTGGAARVAGQDLVAMTRAERVDFQRHRVGFVWQQTARNLLPYLTATQNVVVPMALAGTPRRTAARAARAAELLALLGVTHVADRLPAHMSGGEQQRVAIAVALANDPRVLLADEPTGELDEATSAEVLEAFRTANAELGTTVLVVTHDPAVADHVSRTVRIRDGRTSLEVLRRREVGADGVARDLVEEFAVLDPVGRMQLPPEFVTQLGLRDRVRLDLEPDHVSVWPGTGPSSAAPPTAAPPTTTSPPTSGGSRPAGRHAATEEQS</sequence>
<dbReference type="Pfam" id="PF00005">
    <property type="entry name" value="ABC_tran"/>
    <property type="match status" value="1"/>
</dbReference>
<evidence type="ECO:0000313" key="7">
    <source>
        <dbReference type="Proteomes" id="UP000642107"/>
    </source>
</evidence>
<accession>A0ABR9DNB2</accession>
<keyword evidence="2" id="KW-0547">Nucleotide-binding</keyword>
<dbReference type="PROSITE" id="PS50893">
    <property type="entry name" value="ABC_TRANSPORTER_2"/>
    <property type="match status" value="1"/>
</dbReference>
<organism evidence="6 7">
    <name type="scientific">Flavimobilis rhizosphaerae</name>
    <dbReference type="NCBI Taxonomy" id="2775421"/>
    <lineage>
        <taxon>Bacteria</taxon>
        <taxon>Bacillati</taxon>
        <taxon>Actinomycetota</taxon>
        <taxon>Actinomycetes</taxon>
        <taxon>Micrococcales</taxon>
        <taxon>Jonesiaceae</taxon>
        <taxon>Flavimobilis</taxon>
    </lineage>
</organism>
<keyword evidence="7" id="KW-1185">Reference proteome</keyword>
<dbReference type="InterPro" id="IPR015854">
    <property type="entry name" value="ABC_transpr_LolD-like"/>
</dbReference>
<gene>
    <name evidence="6" type="ORF">IGS67_02750</name>
</gene>
<dbReference type="PANTHER" id="PTHR24220">
    <property type="entry name" value="IMPORT ATP-BINDING PROTEIN"/>
    <property type="match status" value="1"/>
</dbReference>
<evidence type="ECO:0000313" key="6">
    <source>
        <dbReference type="EMBL" id="MBD9698414.1"/>
    </source>
</evidence>
<dbReference type="EMBL" id="JACZDF010000001">
    <property type="protein sequence ID" value="MBD9698414.1"/>
    <property type="molecule type" value="Genomic_DNA"/>
</dbReference>
<evidence type="ECO:0000256" key="2">
    <source>
        <dbReference type="ARBA" id="ARBA00022741"/>
    </source>
</evidence>
<keyword evidence="3 6" id="KW-0067">ATP-binding</keyword>
<dbReference type="RefSeq" id="WP_192277563.1">
    <property type="nucleotide sequence ID" value="NZ_JACZDF010000001.1"/>
</dbReference>
<dbReference type="GO" id="GO:0005524">
    <property type="term" value="F:ATP binding"/>
    <property type="evidence" value="ECO:0007669"/>
    <property type="project" value="UniProtKB-KW"/>
</dbReference>
<keyword evidence="1" id="KW-0813">Transport</keyword>
<feature type="domain" description="ABC transporter" evidence="5">
    <location>
        <begin position="17"/>
        <end position="260"/>
    </location>
</feature>
<dbReference type="InterPro" id="IPR003593">
    <property type="entry name" value="AAA+_ATPase"/>
</dbReference>
<dbReference type="InterPro" id="IPR027417">
    <property type="entry name" value="P-loop_NTPase"/>
</dbReference>
<name>A0ABR9DNB2_9MICO</name>
<dbReference type="SMART" id="SM00382">
    <property type="entry name" value="AAA"/>
    <property type="match status" value="1"/>
</dbReference>
<feature type="compositionally biased region" description="Low complexity" evidence="4">
    <location>
        <begin position="299"/>
        <end position="327"/>
    </location>
</feature>
<dbReference type="InterPro" id="IPR017911">
    <property type="entry name" value="MacB-like_ATP-bd"/>
</dbReference>
<dbReference type="InterPro" id="IPR003439">
    <property type="entry name" value="ABC_transporter-like_ATP-bd"/>
</dbReference>
<dbReference type="PANTHER" id="PTHR24220:SF685">
    <property type="entry name" value="ABC TRANSPORTER RELATED"/>
    <property type="match status" value="1"/>
</dbReference>
<evidence type="ECO:0000259" key="5">
    <source>
        <dbReference type="PROSITE" id="PS50893"/>
    </source>
</evidence>
<dbReference type="Gene3D" id="3.40.50.300">
    <property type="entry name" value="P-loop containing nucleotide triphosphate hydrolases"/>
    <property type="match status" value="1"/>
</dbReference>
<dbReference type="CDD" id="cd03255">
    <property type="entry name" value="ABC_MJ0796_LolCDE_FtsE"/>
    <property type="match status" value="1"/>
</dbReference>